<keyword evidence="2" id="KW-0695">RNA-directed DNA polymerase</keyword>
<name>A0A2U1NIS5_ARTAN</name>
<keyword evidence="2" id="KW-0548">Nucleotidyltransferase</keyword>
<evidence type="ECO:0000256" key="1">
    <source>
        <dbReference type="SAM" id="MobiDB-lite"/>
    </source>
</evidence>
<feature type="compositionally biased region" description="Polar residues" evidence="1">
    <location>
        <begin position="81"/>
        <end position="93"/>
    </location>
</feature>
<protein>
    <submittedName>
        <fullName evidence="2">RNA-directed DNA polymerase, eukaryota, Reverse transcriptase zinc-binding domain protein</fullName>
    </submittedName>
</protein>
<keyword evidence="2" id="KW-0808">Transferase</keyword>
<dbReference type="AlphaFoldDB" id="A0A2U1NIS5"/>
<dbReference type="GO" id="GO:0003964">
    <property type="term" value="F:RNA-directed DNA polymerase activity"/>
    <property type="evidence" value="ECO:0007669"/>
    <property type="project" value="UniProtKB-KW"/>
</dbReference>
<organism evidence="2 3">
    <name type="scientific">Artemisia annua</name>
    <name type="common">Sweet wormwood</name>
    <dbReference type="NCBI Taxonomy" id="35608"/>
    <lineage>
        <taxon>Eukaryota</taxon>
        <taxon>Viridiplantae</taxon>
        <taxon>Streptophyta</taxon>
        <taxon>Embryophyta</taxon>
        <taxon>Tracheophyta</taxon>
        <taxon>Spermatophyta</taxon>
        <taxon>Magnoliopsida</taxon>
        <taxon>eudicotyledons</taxon>
        <taxon>Gunneridae</taxon>
        <taxon>Pentapetalae</taxon>
        <taxon>asterids</taxon>
        <taxon>campanulids</taxon>
        <taxon>Asterales</taxon>
        <taxon>Asteraceae</taxon>
        <taxon>Asteroideae</taxon>
        <taxon>Anthemideae</taxon>
        <taxon>Artemisiinae</taxon>
        <taxon>Artemisia</taxon>
    </lineage>
</organism>
<dbReference type="EMBL" id="PKPP01002743">
    <property type="protein sequence ID" value="PWA73405.1"/>
    <property type="molecule type" value="Genomic_DNA"/>
</dbReference>
<feature type="region of interest" description="Disordered" evidence="1">
    <location>
        <begin position="70"/>
        <end position="93"/>
    </location>
</feature>
<dbReference type="InterPro" id="IPR036691">
    <property type="entry name" value="Endo/exonu/phosph_ase_sf"/>
</dbReference>
<evidence type="ECO:0000313" key="2">
    <source>
        <dbReference type="EMBL" id="PWA73405.1"/>
    </source>
</evidence>
<feature type="compositionally biased region" description="Polar residues" evidence="1">
    <location>
        <begin position="273"/>
        <end position="297"/>
    </location>
</feature>
<gene>
    <name evidence="2" type="ORF">CTI12_AA203400</name>
</gene>
<evidence type="ECO:0000313" key="3">
    <source>
        <dbReference type="Proteomes" id="UP000245207"/>
    </source>
</evidence>
<dbReference type="SUPFAM" id="SSF56219">
    <property type="entry name" value="DNase I-like"/>
    <property type="match status" value="1"/>
</dbReference>
<dbReference type="Proteomes" id="UP000245207">
    <property type="component" value="Unassembled WGS sequence"/>
</dbReference>
<proteinExistence type="predicted"/>
<keyword evidence="3" id="KW-1185">Reference proteome</keyword>
<sequence length="509" mass="57341">MPNRYKDTVCELTKNKNTENRTLEAEHEELLDSMGLSNRGVEKGNKEVSECIVNEVELTGNDFPTLDESIGKKGSPEKAVNVSTDTTPTSPLNADTVSVTNKVCESSDVNNSNKTDGTLTKVGKTFADTVKPNKVDVLNKLSWIPTVMDEGREVVMFDAELILEGSNKWMLTLCGHLKQKINCSKFVKMEYSWRPPRCNEFKVFGHNCALNKEAVAATTNASIQNAIVGTKGGNKNFRRRQEFRPVNKQPQASTSGAKDPGSSSQDTPKHASPNVSTNQNTPKPTSLKSPWKVSQTAMEEIKRSANNQRKPSLEDLVKWNTNMHTNFREQWKEKWNNALKWNDECPEIEDVLDEVNGIAQSMTENELDGKASNSGRERKVLWSTLKRYKSIVNDSSWVLMGDWNECLNHIEVEDLNYTGVHFTWVQSRRNPNSGILKKIDRVLVAMMLYKAAVTPLKLTLRDTANGQFTGKFFMFKTKQTVLNQGMLPPADKDKMNTYKVLRTRHSLAK</sequence>
<accession>A0A2U1NIS5</accession>
<reference evidence="2 3" key="1">
    <citation type="journal article" date="2018" name="Mol. Plant">
        <title>The genome of Artemisia annua provides insight into the evolution of Asteraceae family and artemisinin biosynthesis.</title>
        <authorList>
            <person name="Shen Q."/>
            <person name="Zhang L."/>
            <person name="Liao Z."/>
            <person name="Wang S."/>
            <person name="Yan T."/>
            <person name="Shi P."/>
            <person name="Liu M."/>
            <person name="Fu X."/>
            <person name="Pan Q."/>
            <person name="Wang Y."/>
            <person name="Lv Z."/>
            <person name="Lu X."/>
            <person name="Zhang F."/>
            <person name="Jiang W."/>
            <person name="Ma Y."/>
            <person name="Chen M."/>
            <person name="Hao X."/>
            <person name="Li L."/>
            <person name="Tang Y."/>
            <person name="Lv G."/>
            <person name="Zhou Y."/>
            <person name="Sun X."/>
            <person name="Brodelius P.E."/>
            <person name="Rose J.K.C."/>
            <person name="Tang K."/>
        </authorList>
    </citation>
    <scope>NUCLEOTIDE SEQUENCE [LARGE SCALE GENOMIC DNA]</scope>
    <source>
        <strain evidence="3">cv. Huhao1</strain>
        <tissue evidence="2">Leaf</tissue>
    </source>
</reference>
<feature type="region of interest" description="Disordered" evidence="1">
    <location>
        <begin position="242"/>
        <end position="309"/>
    </location>
</feature>
<comment type="caution">
    <text evidence="2">The sequence shown here is derived from an EMBL/GenBank/DDBJ whole genome shotgun (WGS) entry which is preliminary data.</text>
</comment>
<feature type="compositionally biased region" description="Polar residues" evidence="1">
    <location>
        <begin position="248"/>
        <end position="266"/>
    </location>
</feature>